<dbReference type="AlphaFoldDB" id="A0A8S1GPF6"/>
<dbReference type="Proteomes" id="UP000835052">
    <property type="component" value="Unassembled WGS sequence"/>
</dbReference>
<feature type="signal peptide" evidence="1">
    <location>
        <begin position="1"/>
        <end position="22"/>
    </location>
</feature>
<keyword evidence="4" id="KW-1185">Reference proteome</keyword>
<accession>A0A8S1GPF6</accession>
<evidence type="ECO:0000313" key="3">
    <source>
        <dbReference type="EMBL" id="CAD6184463.1"/>
    </source>
</evidence>
<dbReference type="GO" id="GO:0005856">
    <property type="term" value="C:cytoskeleton"/>
    <property type="evidence" value="ECO:0007669"/>
    <property type="project" value="TreeGrafter"/>
</dbReference>
<dbReference type="InterPro" id="IPR011989">
    <property type="entry name" value="ARM-like"/>
</dbReference>
<organism evidence="3 4">
    <name type="scientific">Caenorhabditis auriculariae</name>
    <dbReference type="NCBI Taxonomy" id="2777116"/>
    <lineage>
        <taxon>Eukaryota</taxon>
        <taxon>Metazoa</taxon>
        <taxon>Ecdysozoa</taxon>
        <taxon>Nematoda</taxon>
        <taxon>Chromadorea</taxon>
        <taxon>Rhabditida</taxon>
        <taxon>Rhabditina</taxon>
        <taxon>Rhabditomorpha</taxon>
        <taxon>Rhabditoidea</taxon>
        <taxon>Rhabditidae</taxon>
        <taxon>Peloderinae</taxon>
        <taxon>Caenorhabditis</taxon>
    </lineage>
</organism>
<dbReference type="GO" id="GO:0030866">
    <property type="term" value="P:cortical actin cytoskeleton organization"/>
    <property type="evidence" value="ECO:0007669"/>
    <property type="project" value="TreeGrafter"/>
</dbReference>
<dbReference type="OrthoDB" id="9806920at2759"/>
<sequence>MIRVVSLLDLIHFILVIWKLLRRFFLGGSSASGHVLTLRCVSTLRQATGRKFKGKTRMEEEDVFTCRIQYVNDADPFATTSSSYLEPMRPVTFNFRLHSLIGDQLTEVIRTLRAPHKVGDSALQVYKGLEGGGGEFHTYLDSDLTLADQPDELDLLKSDSYVFLIFRHY</sequence>
<proteinExistence type="predicted"/>
<dbReference type="Pfam" id="PF18382">
    <property type="entry name" value="Formin_GBD_N"/>
    <property type="match status" value="1"/>
</dbReference>
<keyword evidence="1" id="KW-0732">Signal</keyword>
<dbReference type="InterPro" id="IPR041387">
    <property type="entry name" value="FHOD1_GBD_N"/>
</dbReference>
<dbReference type="PANTHER" id="PTHR45920:SF4">
    <property type="entry name" value="FORMIN HOMOLOGY 2 DOMAIN CONTAINING, ISOFORM I"/>
    <property type="match status" value="1"/>
</dbReference>
<feature type="chain" id="PRO_5035834315" description="FHOD1 N-terminal GTPase-binding domain-containing protein" evidence="1">
    <location>
        <begin position="23"/>
        <end position="169"/>
    </location>
</feature>
<evidence type="ECO:0000313" key="4">
    <source>
        <dbReference type="Proteomes" id="UP000835052"/>
    </source>
</evidence>
<protein>
    <recommendedName>
        <fullName evidence="2">FHOD1 N-terminal GTPase-binding domain-containing protein</fullName>
    </recommendedName>
</protein>
<evidence type="ECO:0000256" key="1">
    <source>
        <dbReference type="SAM" id="SignalP"/>
    </source>
</evidence>
<dbReference type="GO" id="GO:0005737">
    <property type="term" value="C:cytoplasm"/>
    <property type="evidence" value="ECO:0007669"/>
    <property type="project" value="TreeGrafter"/>
</dbReference>
<feature type="domain" description="FHOD1 N-terminal GTPase-binding" evidence="2">
    <location>
        <begin position="65"/>
        <end position="158"/>
    </location>
</feature>
<dbReference type="GO" id="GO:0051015">
    <property type="term" value="F:actin filament binding"/>
    <property type="evidence" value="ECO:0007669"/>
    <property type="project" value="TreeGrafter"/>
</dbReference>
<comment type="caution">
    <text evidence="3">The sequence shown here is derived from an EMBL/GenBank/DDBJ whole genome shotgun (WGS) entry which is preliminary data.</text>
</comment>
<dbReference type="PANTHER" id="PTHR45920">
    <property type="entry name" value="FORMIN HOMOLOGY 2 DOMAIN CONTAINING, ISOFORM I"/>
    <property type="match status" value="1"/>
</dbReference>
<gene>
    <name evidence="3" type="ORF">CAUJ_LOCUS382</name>
</gene>
<evidence type="ECO:0000259" key="2">
    <source>
        <dbReference type="Pfam" id="PF18382"/>
    </source>
</evidence>
<name>A0A8S1GPF6_9PELO</name>
<dbReference type="Gene3D" id="1.25.10.10">
    <property type="entry name" value="Leucine-rich Repeat Variant"/>
    <property type="match status" value="1"/>
</dbReference>
<reference evidence="3" key="1">
    <citation type="submission" date="2020-10" db="EMBL/GenBank/DDBJ databases">
        <authorList>
            <person name="Kikuchi T."/>
        </authorList>
    </citation>
    <scope>NUCLEOTIDE SEQUENCE</scope>
    <source>
        <strain evidence="3">NKZ352</strain>
    </source>
</reference>
<dbReference type="EMBL" id="CAJGYM010000001">
    <property type="protein sequence ID" value="CAD6184463.1"/>
    <property type="molecule type" value="Genomic_DNA"/>
</dbReference>